<accession>A0ABP9B0F3</accession>
<evidence type="ECO:0000256" key="3">
    <source>
        <dbReference type="ARBA" id="ARBA00023004"/>
    </source>
</evidence>
<dbReference type="CDD" id="cd02781">
    <property type="entry name" value="MopB_CT_Acetylene-hydratase"/>
    <property type="match status" value="1"/>
</dbReference>
<keyword evidence="4" id="KW-0411">Iron-sulfur</keyword>
<dbReference type="Gene3D" id="2.40.40.20">
    <property type="match status" value="1"/>
</dbReference>
<evidence type="ECO:0000256" key="1">
    <source>
        <dbReference type="ARBA" id="ARBA00010312"/>
    </source>
</evidence>
<evidence type="ECO:0000313" key="8">
    <source>
        <dbReference type="Proteomes" id="UP001500928"/>
    </source>
</evidence>
<dbReference type="RefSeq" id="WP_345414498.1">
    <property type="nucleotide sequence ID" value="NZ_BAABHO010000016.1"/>
</dbReference>
<dbReference type="InterPro" id="IPR009010">
    <property type="entry name" value="Asp_de-COase-like_dom_sf"/>
</dbReference>
<evidence type="ECO:0000256" key="2">
    <source>
        <dbReference type="ARBA" id="ARBA00022723"/>
    </source>
</evidence>
<proteinExistence type="inferred from homology"/>
<keyword evidence="2" id="KW-0479">Metal-binding</keyword>
<dbReference type="SUPFAM" id="SSF53706">
    <property type="entry name" value="Formate dehydrogenase/DMSO reductase, domains 1-3"/>
    <property type="match status" value="1"/>
</dbReference>
<dbReference type="PANTHER" id="PTHR43742">
    <property type="entry name" value="TRIMETHYLAMINE-N-OXIDE REDUCTASE"/>
    <property type="match status" value="1"/>
</dbReference>
<organism evidence="7 8">
    <name type="scientific">Actinomycetospora chlora</name>
    <dbReference type="NCBI Taxonomy" id="663608"/>
    <lineage>
        <taxon>Bacteria</taxon>
        <taxon>Bacillati</taxon>
        <taxon>Actinomycetota</taxon>
        <taxon>Actinomycetes</taxon>
        <taxon>Pseudonocardiales</taxon>
        <taxon>Pseudonocardiaceae</taxon>
        <taxon>Actinomycetospora</taxon>
    </lineage>
</organism>
<evidence type="ECO:0000256" key="5">
    <source>
        <dbReference type="SAM" id="MobiDB-lite"/>
    </source>
</evidence>
<dbReference type="InterPro" id="IPR006657">
    <property type="entry name" value="MoPterin_dinucl-bd_dom"/>
</dbReference>
<dbReference type="InterPro" id="IPR050612">
    <property type="entry name" value="Prok_Mopterin_Oxidored"/>
</dbReference>
<evidence type="ECO:0000313" key="7">
    <source>
        <dbReference type="EMBL" id="GAA4788563.1"/>
    </source>
</evidence>
<gene>
    <name evidence="7" type="ORF">GCM10023200_23880</name>
</gene>
<keyword evidence="8" id="KW-1185">Reference proteome</keyword>
<keyword evidence="3" id="KW-0408">Iron</keyword>
<dbReference type="Pfam" id="PF01568">
    <property type="entry name" value="Molydop_binding"/>
    <property type="match status" value="1"/>
</dbReference>
<dbReference type="InterPro" id="IPR037949">
    <property type="entry name" value="MopB_CT_Acetylene-hydratase"/>
</dbReference>
<dbReference type="PANTHER" id="PTHR43742:SF6">
    <property type="entry name" value="OXIDOREDUCTASE YYAE-RELATED"/>
    <property type="match status" value="1"/>
</dbReference>
<feature type="domain" description="4Fe-4S Mo/W bis-MGD-type" evidence="6">
    <location>
        <begin position="7"/>
        <end position="62"/>
    </location>
</feature>
<dbReference type="PROSITE" id="PS51669">
    <property type="entry name" value="4FE4S_MOW_BIS_MGD"/>
    <property type="match status" value="1"/>
</dbReference>
<name>A0ABP9B0F3_9PSEU</name>
<dbReference type="InterPro" id="IPR006656">
    <property type="entry name" value="Mopterin_OxRdtase"/>
</dbReference>
<evidence type="ECO:0000259" key="6">
    <source>
        <dbReference type="PROSITE" id="PS51669"/>
    </source>
</evidence>
<comment type="caution">
    <text evidence="7">The sequence shown here is derived from an EMBL/GenBank/DDBJ whole genome shotgun (WGS) entry which is preliminary data.</text>
</comment>
<feature type="region of interest" description="Disordered" evidence="5">
    <location>
        <begin position="798"/>
        <end position="817"/>
    </location>
</feature>
<sequence length="817" mass="87780">MDRNATTRTIATFCPLCVSKCGARATIRDGEFVELAPDPGHPTGQALCVKGKVAPEITRHTERLLHPLRRTAPKGATDPGWERISWDEALDTVAARLTALAQEHGPESVVFASASPSTSAMSDSVDWVSRLRRGFGSPNMCMSMELCGWGRALASTYTFGEPVPGGYMPDLDRAGVILFWGYNPSIARLAHATGTVAALRRGARLVVVDPRRAGLATRADHWLRVRPGTDAALALSLTHVMIENGWYDEAFVRRWTNAPLLVRDDDGRLLRGDDIAAGGDPAHHVAWDEVAGTPVAHDPATGRYAVGEERLALSGTHRVATPRGPITCRPAFALVAERCSAMAPEIAEGITTVPAAAIEDAARTLWESRPLAFYTWSGLEQHSGTTQIIRAVSQLYALVGSLDVPGGNVAFPKVPTNPIDGADVFPRSHRAPALGVEERPLGPARFEFVTGEDFYTAALEGRPYRARGLVDFGANLVMAHGDSSRGRDAIAALDFAVHADLFMNPTAELADIVLPVAGAFEATALRVGFEVSEEAQSLVQLREPLAPPRGEARSDLRIVFDLALRLGLGEHFFDGDLDAAFRHQLAPSGVTLEQLRAAPGGVRVPLTTRHRKYAQVSGGVARGFPTPTRTIELYSERFLAAGYPPVATFEEPGLSPASRPDLADRFPLVLSCAKSLWFCETQHRNVASLRRGAPDPQVELHPETAVARGVSSGDWVWIDTPHGAVRARARFNRSLDPGVVVGQHGWWQACAELGLPGHPPFGPESANLNLVLRQEPSDPVSGTSPLRASVCDIVPVGDRPAGMGHSGSRGGLRETLR</sequence>
<protein>
    <submittedName>
        <fullName evidence="7">Molybdopterin-dependent oxidoreductase</fullName>
    </submittedName>
</protein>
<dbReference type="Pfam" id="PF04879">
    <property type="entry name" value="Molybdop_Fe4S4"/>
    <property type="match status" value="1"/>
</dbReference>
<dbReference type="EMBL" id="BAABHO010000016">
    <property type="protein sequence ID" value="GAA4788563.1"/>
    <property type="molecule type" value="Genomic_DNA"/>
</dbReference>
<evidence type="ECO:0000256" key="4">
    <source>
        <dbReference type="ARBA" id="ARBA00023014"/>
    </source>
</evidence>
<dbReference type="Proteomes" id="UP001500928">
    <property type="component" value="Unassembled WGS sequence"/>
</dbReference>
<dbReference type="Pfam" id="PF00384">
    <property type="entry name" value="Molybdopterin"/>
    <property type="match status" value="1"/>
</dbReference>
<dbReference type="SMART" id="SM00926">
    <property type="entry name" value="Molybdop_Fe4S4"/>
    <property type="match status" value="1"/>
</dbReference>
<dbReference type="InterPro" id="IPR006963">
    <property type="entry name" value="Mopterin_OxRdtase_4Fe-4S_dom"/>
</dbReference>
<dbReference type="SUPFAM" id="SSF50692">
    <property type="entry name" value="ADC-like"/>
    <property type="match status" value="1"/>
</dbReference>
<comment type="similarity">
    <text evidence="1">Belongs to the prokaryotic molybdopterin-containing oxidoreductase family.</text>
</comment>
<dbReference type="Gene3D" id="3.40.228.10">
    <property type="entry name" value="Dimethylsulfoxide Reductase, domain 2"/>
    <property type="match status" value="1"/>
</dbReference>
<reference evidence="8" key="1">
    <citation type="journal article" date="2019" name="Int. J. Syst. Evol. Microbiol.">
        <title>The Global Catalogue of Microorganisms (GCM) 10K type strain sequencing project: providing services to taxonomists for standard genome sequencing and annotation.</title>
        <authorList>
            <consortium name="The Broad Institute Genomics Platform"/>
            <consortium name="The Broad Institute Genome Sequencing Center for Infectious Disease"/>
            <person name="Wu L."/>
            <person name="Ma J."/>
        </authorList>
    </citation>
    <scope>NUCLEOTIDE SEQUENCE [LARGE SCALE GENOMIC DNA]</scope>
    <source>
        <strain evidence="8">JCM 17979</strain>
    </source>
</reference>
<dbReference type="Gene3D" id="3.40.50.740">
    <property type="match status" value="2"/>
</dbReference>
<dbReference type="Gene3D" id="2.20.25.90">
    <property type="entry name" value="ADC-like domains"/>
    <property type="match status" value="1"/>
</dbReference>